<organism evidence="1 2">
    <name type="scientific">Candidatus Acidiferrum panamense</name>
    <dbReference type="NCBI Taxonomy" id="2741543"/>
    <lineage>
        <taxon>Bacteria</taxon>
        <taxon>Pseudomonadati</taxon>
        <taxon>Acidobacteriota</taxon>
        <taxon>Terriglobia</taxon>
        <taxon>Candidatus Acidiferrales</taxon>
        <taxon>Candidatus Acidiferrum</taxon>
    </lineage>
</organism>
<comment type="caution">
    <text evidence="1">The sequence shown here is derived from an EMBL/GenBank/DDBJ whole genome shotgun (WGS) entry which is preliminary data.</text>
</comment>
<gene>
    <name evidence="1" type="ORF">HRJ53_07330</name>
</gene>
<accession>A0A7V8NNV6</accession>
<reference evidence="1" key="1">
    <citation type="submission" date="2020-06" db="EMBL/GenBank/DDBJ databases">
        <title>Legume-microbial interactions unlock mineral nutrients during tropical forest succession.</title>
        <authorList>
            <person name="Epihov D.Z."/>
        </authorList>
    </citation>
    <scope>NUCLEOTIDE SEQUENCE [LARGE SCALE GENOMIC DNA]</scope>
    <source>
        <strain evidence="1">Pan2503</strain>
    </source>
</reference>
<feature type="non-terminal residue" evidence="1">
    <location>
        <position position="1"/>
    </location>
</feature>
<dbReference type="AlphaFoldDB" id="A0A7V8NNV6"/>
<sequence length="419" mass="44658">TGFIGKTCACIYVGSPRIGFLVIDPSGYWDYNVTAANTLTKIGATVGTSIATYAGRVWIGNANVVNFTDINSYNSFGGAGGSLTISDQYLVYGVTCLYAANNYLYIFGAASVDILSNVTVTAGVTSFSRINALQGIGCIYNMTIVGYGRGVAFLDYTGYYLLAGATPERISDRIQAVLRSANWPVAGVPWPSACVFTLNQELCLGLMIPILDTFSGQQPSRSIVLIYQRHRWWVYKPYVQNAGSGQWLVPGPMAGATVAIQGGGSPSLGASWVGCWYVTATVAAFTTFFSAAPNAPWVIRTKLWDGTKAFSEKQAVNVALGGVWTSPLSVATNVTFTVDSELQVSAPQTLPPLTTKEVGAYGYALDVLYGVMAANQSYGSQFIGLTFNGSQNVLGPTLAYPSPVSLLAMRGKQERNMLE</sequence>
<name>A0A7V8NNV6_9BACT</name>
<protein>
    <submittedName>
        <fullName evidence="1">Uncharacterized protein</fullName>
    </submittedName>
</protein>
<evidence type="ECO:0000313" key="2">
    <source>
        <dbReference type="Proteomes" id="UP000567293"/>
    </source>
</evidence>
<proteinExistence type="predicted"/>
<dbReference type="Proteomes" id="UP000567293">
    <property type="component" value="Unassembled WGS sequence"/>
</dbReference>
<evidence type="ECO:0000313" key="1">
    <source>
        <dbReference type="EMBL" id="MBA0084789.1"/>
    </source>
</evidence>
<dbReference type="EMBL" id="JACDQQ010000716">
    <property type="protein sequence ID" value="MBA0084789.1"/>
    <property type="molecule type" value="Genomic_DNA"/>
</dbReference>
<keyword evidence="2" id="KW-1185">Reference proteome</keyword>